<feature type="domain" description="3'-5' exoribonuclease Rv2179c-like" evidence="2">
    <location>
        <begin position="25"/>
        <end position="179"/>
    </location>
</feature>
<proteinExistence type="inferred from homology"/>
<dbReference type="NCBIfam" id="NF033638">
    <property type="entry name" value="RNase_AS"/>
    <property type="match status" value="1"/>
</dbReference>
<comment type="subunit">
    <text evidence="1">Homodimer.</text>
</comment>
<keyword evidence="1" id="KW-0378">Hydrolase</keyword>
<keyword evidence="4" id="KW-1185">Reference proteome</keyword>
<dbReference type="GO" id="GO:0000287">
    <property type="term" value="F:magnesium ion binding"/>
    <property type="evidence" value="ECO:0007669"/>
    <property type="project" value="UniProtKB-UniRule"/>
</dbReference>
<keyword evidence="1" id="KW-0479">Metal-binding</keyword>
<sequence length="189" mass="21999">MIVRKYARQIRRHTELLRSRPISLRYFYDCEFIEDGVVIDLVSIGVVCEDGREYYAVSTEFDPERAGPWVRRHVLPQLPSPSSPLWRSRKQIRDDLYKFLVPRSSVVPELWAWVGAYDHVALCQLWGSMVDLPTAFPRYTNELRQHWEAHGRPELPPVPPDAHDALADARHNLAKFEAIEAARRSTPRL</sequence>
<dbReference type="Gene3D" id="3.30.420.10">
    <property type="entry name" value="Ribonuclease H-like superfamily/Ribonuclease H"/>
    <property type="match status" value="1"/>
</dbReference>
<protein>
    <recommendedName>
        <fullName evidence="1">3'-5' exoribonuclease</fullName>
        <ecNumber evidence="1">3.1.13.-</ecNumber>
    </recommendedName>
</protein>
<dbReference type="GO" id="GO:0003676">
    <property type="term" value="F:nucleic acid binding"/>
    <property type="evidence" value="ECO:0007669"/>
    <property type="project" value="InterPro"/>
</dbReference>
<dbReference type="InterPro" id="IPR036397">
    <property type="entry name" value="RNaseH_sf"/>
</dbReference>
<gene>
    <name evidence="3" type="ORF">NN4_43820</name>
</gene>
<keyword evidence="1" id="KW-0269">Exonuclease</keyword>
<comment type="cofactor">
    <cofactor evidence="1">
        <name>Mg(2+)</name>
        <dbReference type="ChEBI" id="CHEBI:18420"/>
    </cofactor>
    <text evidence="1">Binds 1 Mg(2+) ion per subunit.</text>
</comment>
<evidence type="ECO:0000256" key="1">
    <source>
        <dbReference type="HAMAP-Rule" id="MF_00977"/>
    </source>
</evidence>
<reference evidence="3 4" key="1">
    <citation type="submission" date="2019-07" db="EMBL/GenBank/DDBJ databases">
        <title>Whole genome shotgun sequence of Nocardia ninae NBRC 108245.</title>
        <authorList>
            <person name="Hosoyama A."/>
            <person name="Uohara A."/>
            <person name="Ohji S."/>
            <person name="Ichikawa N."/>
        </authorList>
    </citation>
    <scope>NUCLEOTIDE SEQUENCE [LARGE SCALE GENOMIC DNA]</scope>
    <source>
        <strain evidence="3 4">NBRC 108245</strain>
    </source>
</reference>
<dbReference type="EMBL" id="BJXA01000029">
    <property type="protein sequence ID" value="GEM39863.1"/>
    <property type="molecule type" value="Genomic_DNA"/>
</dbReference>
<evidence type="ECO:0000313" key="4">
    <source>
        <dbReference type="Proteomes" id="UP000321424"/>
    </source>
</evidence>
<dbReference type="Pfam" id="PF16473">
    <property type="entry name" value="Rv2179c-like"/>
    <property type="match status" value="1"/>
</dbReference>
<keyword evidence="1" id="KW-0460">Magnesium</keyword>
<evidence type="ECO:0000313" key="3">
    <source>
        <dbReference type="EMBL" id="GEM39863.1"/>
    </source>
</evidence>
<dbReference type="InterPro" id="IPR030853">
    <property type="entry name" value="3_5_Exoribonuc_actinobac"/>
</dbReference>
<name>A0A511MGQ0_9NOCA</name>
<dbReference type="EC" id="3.1.13.-" evidence="1"/>
<comment type="caution">
    <text evidence="1">Lacks conserved residue(s) required for the propagation of feature annotation.</text>
</comment>
<dbReference type="AlphaFoldDB" id="A0A511MGQ0"/>
<dbReference type="InterPro" id="IPR033390">
    <property type="entry name" value="Rv2179c-like"/>
</dbReference>
<comment type="caution">
    <text evidence="3">The sequence shown here is derived from an EMBL/GenBank/DDBJ whole genome shotgun (WGS) entry which is preliminary data.</text>
</comment>
<comment type="function">
    <text evidence="1">Exonuclease that cleaves single-stranded 3' overhangs of double-stranded RNA.</text>
</comment>
<dbReference type="GO" id="GO:0004532">
    <property type="term" value="F:RNA exonuclease activity"/>
    <property type="evidence" value="ECO:0007669"/>
    <property type="project" value="UniProtKB-UniRule"/>
</dbReference>
<evidence type="ECO:0000259" key="2">
    <source>
        <dbReference type="Pfam" id="PF16473"/>
    </source>
</evidence>
<organism evidence="3 4">
    <name type="scientific">Nocardia ninae NBRC 108245</name>
    <dbReference type="NCBI Taxonomy" id="1210091"/>
    <lineage>
        <taxon>Bacteria</taxon>
        <taxon>Bacillati</taxon>
        <taxon>Actinomycetota</taxon>
        <taxon>Actinomycetes</taxon>
        <taxon>Mycobacteriales</taxon>
        <taxon>Nocardiaceae</taxon>
        <taxon>Nocardia</taxon>
    </lineage>
</organism>
<keyword evidence="1" id="KW-0540">Nuclease</keyword>
<feature type="binding site" evidence="1">
    <location>
        <position position="29"/>
    </location>
    <ligand>
        <name>Mg(2+)</name>
        <dbReference type="ChEBI" id="CHEBI:18420"/>
        <note>catalytic</note>
    </ligand>
</feature>
<dbReference type="Proteomes" id="UP000321424">
    <property type="component" value="Unassembled WGS sequence"/>
</dbReference>
<accession>A0A511MGQ0</accession>
<dbReference type="GO" id="GO:0008408">
    <property type="term" value="F:3'-5' exonuclease activity"/>
    <property type="evidence" value="ECO:0007669"/>
    <property type="project" value="InterPro"/>
</dbReference>
<dbReference type="HAMAP" id="MF_00977">
    <property type="entry name" value="3_5_Exoribonuc_actinobact"/>
    <property type="match status" value="1"/>
</dbReference>